<reference evidence="1" key="1">
    <citation type="submission" date="2014-12" db="EMBL/GenBank/DDBJ databases">
        <title>Insight into the proteome of Arion vulgaris.</title>
        <authorList>
            <person name="Aradska J."/>
            <person name="Bulat T."/>
            <person name="Smidak R."/>
            <person name="Sarate P."/>
            <person name="Gangsoo J."/>
            <person name="Sialana F."/>
            <person name="Bilban M."/>
            <person name="Lubec G."/>
        </authorList>
    </citation>
    <scope>NUCLEOTIDE SEQUENCE</scope>
    <source>
        <tissue evidence="1">Skin</tissue>
    </source>
</reference>
<accession>A0A0B6YXC6</accession>
<name>A0A0B6YXC6_9EUPU</name>
<feature type="non-terminal residue" evidence="1">
    <location>
        <position position="91"/>
    </location>
</feature>
<dbReference type="PANTHER" id="PTHR47829:SF3">
    <property type="entry name" value="AMINOGLYCOSIDE PHOSPHOTRANSFERASE DOMAIN-CONTAINING PROTEIN"/>
    <property type="match status" value="1"/>
</dbReference>
<proteinExistence type="predicted"/>
<dbReference type="InterPro" id="IPR052898">
    <property type="entry name" value="ACAD10-like"/>
</dbReference>
<dbReference type="PANTHER" id="PTHR47829">
    <property type="entry name" value="HYDROLASE, PUTATIVE (AFU_ORTHOLOGUE AFUA_1G12880)-RELATED"/>
    <property type="match status" value="1"/>
</dbReference>
<dbReference type="EMBL" id="HACG01013492">
    <property type="protein sequence ID" value="CEK60357.1"/>
    <property type="molecule type" value="Transcribed_RNA"/>
</dbReference>
<protein>
    <submittedName>
        <fullName evidence="1">Uncharacterized protein</fullName>
    </submittedName>
</protein>
<gene>
    <name evidence="1" type="primary">ORF39163</name>
    <name evidence="2" type="synonym">ORF39164</name>
</gene>
<organism evidence="1">
    <name type="scientific">Arion vulgaris</name>
    <dbReference type="NCBI Taxonomy" id="1028688"/>
    <lineage>
        <taxon>Eukaryota</taxon>
        <taxon>Metazoa</taxon>
        <taxon>Spiralia</taxon>
        <taxon>Lophotrochozoa</taxon>
        <taxon>Mollusca</taxon>
        <taxon>Gastropoda</taxon>
        <taxon>Heterobranchia</taxon>
        <taxon>Euthyneura</taxon>
        <taxon>Panpulmonata</taxon>
        <taxon>Eupulmonata</taxon>
        <taxon>Stylommatophora</taxon>
        <taxon>Helicina</taxon>
        <taxon>Arionoidea</taxon>
        <taxon>Arionidae</taxon>
        <taxon>Arion</taxon>
    </lineage>
</organism>
<dbReference type="AlphaFoldDB" id="A0A0B6YXC6"/>
<sequence>MRYLLCSYSQTSFRNLSNMFTAMKRFQSLPSVMTASRCSSSDANSKQPKAIIFDMGGVILPSPIRLFSEFESHTGLPKGTLGRLIVNGGMD</sequence>
<evidence type="ECO:0000313" key="1">
    <source>
        <dbReference type="EMBL" id="CEK60356.1"/>
    </source>
</evidence>
<dbReference type="EMBL" id="HACG01013491">
    <property type="protein sequence ID" value="CEK60356.1"/>
    <property type="molecule type" value="Transcribed_RNA"/>
</dbReference>
<evidence type="ECO:0000313" key="2">
    <source>
        <dbReference type="EMBL" id="CEK60357.1"/>
    </source>
</evidence>